<dbReference type="InterPro" id="IPR038729">
    <property type="entry name" value="Rad50/SbcC_AAA"/>
</dbReference>
<feature type="compositionally biased region" description="Basic and acidic residues" evidence="5">
    <location>
        <begin position="686"/>
        <end position="704"/>
    </location>
</feature>
<dbReference type="Pfam" id="PF13558">
    <property type="entry name" value="SbcC_Walker_B"/>
    <property type="match status" value="1"/>
</dbReference>
<protein>
    <recommendedName>
        <fullName evidence="3">Nuclease SbcCD subunit C</fullName>
    </recommendedName>
</protein>
<evidence type="ECO:0000256" key="5">
    <source>
        <dbReference type="SAM" id="MobiDB-lite"/>
    </source>
</evidence>
<keyword evidence="7" id="KW-0540">Nuclease</keyword>
<keyword evidence="8" id="KW-1185">Reference proteome</keyword>
<dbReference type="Pfam" id="PF13476">
    <property type="entry name" value="AAA_23"/>
    <property type="match status" value="1"/>
</dbReference>
<feature type="coiled-coil region" evidence="4">
    <location>
        <begin position="393"/>
        <end position="420"/>
    </location>
</feature>
<keyword evidence="7" id="KW-0269">Exonuclease</keyword>
<feature type="coiled-coil region" evidence="4">
    <location>
        <begin position="722"/>
        <end position="749"/>
    </location>
</feature>
<dbReference type="EMBL" id="MQUR01000006">
    <property type="protein sequence ID" value="OLZ72348.1"/>
    <property type="molecule type" value="Genomic_DNA"/>
</dbReference>
<feature type="domain" description="Rad50/SbcC-type AAA" evidence="6">
    <location>
        <begin position="6"/>
        <end position="220"/>
    </location>
</feature>
<feature type="compositionally biased region" description="Pro residues" evidence="5">
    <location>
        <begin position="526"/>
        <end position="535"/>
    </location>
</feature>
<feature type="compositionally biased region" description="Basic and acidic residues" evidence="5">
    <location>
        <begin position="540"/>
        <end position="556"/>
    </location>
</feature>
<comment type="caution">
    <text evidence="7">The sequence shown here is derived from an EMBL/GenBank/DDBJ whole genome shotgun (WGS) entry which is preliminary data.</text>
</comment>
<feature type="region of interest" description="Disordered" evidence="5">
    <location>
        <begin position="94"/>
        <end position="129"/>
    </location>
</feature>
<evidence type="ECO:0000256" key="2">
    <source>
        <dbReference type="ARBA" id="ARBA00011322"/>
    </source>
</evidence>
<sequence>MRLHTLRLQAFGPFAGTHTVDFDALTRDGLFLLHGDTGAGKSTLFAAICVALYGEPPTDRKLQLRSDHAPAGLLTEVTLEVTLAGKRLRIRRVPAQQKPKVRGGGTTQQPAETHLSQWSPGPSGQGHWEALSRSHREAADEIKTLLGMSRQQFCQVVLLPQNEFTKFLRASASDRKDLLGKLFHTHRFGSVENWLAARKNALAQQRDEARTSVVHLTERIQQEAGEELEPHEGAPVAADPATLTGPALAWATALHAEAVTRERDAAAAAGQAQEELAAFRDAERAVHDLASRQEAHRQAHDRLKALDEQTDRQADLGRQRQEAQQGQKLAPLLEAATTAAEQHARALEDERRARAALSPEHAVLAAADLTRAGQRLRADIGALQALLPDEASLQQHTTDLRKLDDERQELAQDLDDAEAWLAEAPQRRTELRARLDAARTAEEAGRRHATALDLLDARVDAAKRRDAHVEQIGAAEQAFAAARNTTSEAAREHIDIRRRRTDGMAAELALGLEDGEPCAVCGSPVHPNPAAPHPDQPTAADEKQAETRHAQAQDTERALRDGLQDLLQLAAAARGEAGGDTALAVLTAERATLRDLLAAALEAAADSGPAAEELVALEHRHAQTDEARTAAATRLAAADAAHEALAHRIEDLDRKITGARADDPTLARRITRLTRTADHLTTAAEHCGDTARTAAEHEESRRAAEQAAHSAGFDSLEAAARAQRSDEEIRTLEAEIDQWREQRAVAAARLQEPDIAAAAALPPADPGEATGRLDAATARHTGAAARAAHAATRARALADLLARLTTRVGDLEPAEDAHRTVDHLHGLVNGTSPGNSLRMQLEAYVLAARLEEVVTAANTRLTRMSDHRYTLVHSDGRASHGARSGLGLKITDSWTGKERDTDTLSGGESFFASLSLALGLADVVTAESGGQALDTLFIDEGFGTLDEDTLHKVLDVLDSLRAHDRTVGVISHVPELRRRITHRLHIRKTTTGSTLAQLTGAEQ</sequence>
<keyword evidence="4" id="KW-0175">Coiled coil</keyword>
<keyword evidence="7" id="KW-0378">Hydrolase</keyword>
<gene>
    <name evidence="7" type="ORF">AVW11_04420</name>
</gene>
<comment type="similarity">
    <text evidence="1">Belongs to the SMC family. SbcC subfamily.</text>
</comment>
<dbReference type="Gene3D" id="3.40.50.300">
    <property type="entry name" value="P-loop containing nucleotide triphosphate hydrolases"/>
    <property type="match status" value="2"/>
</dbReference>
<dbReference type="SUPFAM" id="SSF52540">
    <property type="entry name" value="P-loop containing nucleoside triphosphate hydrolases"/>
    <property type="match status" value="1"/>
</dbReference>
<dbReference type="GO" id="GO:0004527">
    <property type="term" value="F:exonuclease activity"/>
    <property type="evidence" value="ECO:0007669"/>
    <property type="project" value="UniProtKB-KW"/>
</dbReference>
<comment type="subunit">
    <text evidence="2">Heterodimer of SbcC and SbcD.</text>
</comment>
<feature type="region of interest" description="Disordered" evidence="5">
    <location>
        <begin position="684"/>
        <end position="711"/>
    </location>
</feature>
<accession>A0ABX3G924</accession>
<dbReference type="RefSeq" id="WP_076043300.1">
    <property type="nucleotide sequence ID" value="NZ_MQUR01000006.1"/>
</dbReference>
<reference evidence="7 8" key="1">
    <citation type="submission" date="2016-01" db="EMBL/GenBank/DDBJ databases">
        <title>Streptomyces amritsarensis strain MTCC 11845 genome sequencing and assembly.</title>
        <authorList>
            <person name="Sharma D."/>
            <person name="Nair G.R."/>
            <person name="Kaur G."/>
            <person name="Manhas R.K."/>
            <person name="Mayilraj S."/>
        </authorList>
    </citation>
    <scope>NUCLEOTIDE SEQUENCE [LARGE SCALE GENOMIC DNA]</scope>
    <source>
        <strain evidence="7 8">MTCC 11845</strain>
    </source>
</reference>
<evidence type="ECO:0000256" key="1">
    <source>
        <dbReference type="ARBA" id="ARBA00006930"/>
    </source>
</evidence>
<organism evidence="7 8">
    <name type="scientific">Streptomyces amritsarensis</name>
    <dbReference type="NCBI Taxonomy" id="681158"/>
    <lineage>
        <taxon>Bacteria</taxon>
        <taxon>Bacillati</taxon>
        <taxon>Actinomycetota</taxon>
        <taxon>Actinomycetes</taxon>
        <taxon>Kitasatosporales</taxon>
        <taxon>Streptomycetaceae</taxon>
        <taxon>Streptomyces</taxon>
    </lineage>
</organism>
<dbReference type="PANTHER" id="PTHR32114:SF2">
    <property type="entry name" value="ABC TRANSPORTER ABCH.3"/>
    <property type="match status" value="1"/>
</dbReference>
<evidence type="ECO:0000256" key="4">
    <source>
        <dbReference type="SAM" id="Coils"/>
    </source>
</evidence>
<proteinExistence type="inferred from homology"/>
<dbReference type="Proteomes" id="UP000187151">
    <property type="component" value="Unassembled WGS sequence"/>
</dbReference>
<feature type="region of interest" description="Disordered" evidence="5">
    <location>
        <begin position="525"/>
        <end position="556"/>
    </location>
</feature>
<evidence type="ECO:0000259" key="6">
    <source>
        <dbReference type="Pfam" id="PF13476"/>
    </source>
</evidence>
<evidence type="ECO:0000313" key="7">
    <source>
        <dbReference type="EMBL" id="OLZ72348.1"/>
    </source>
</evidence>
<feature type="compositionally biased region" description="Polar residues" evidence="5">
    <location>
        <begin position="107"/>
        <end position="122"/>
    </location>
</feature>
<dbReference type="InterPro" id="IPR027417">
    <property type="entry name" value="P-loop_NTPase"/>
</dbReference>
<dbReference type="PANTHER" id="PTHR32114">
    <property type="entry name" value="ABC TRANSPORTER ABCH.3"/>
    <property type="match status" value="1"/>
</dbReference>
<name>A0ABX3G924_9ACTN</name>
<evidence type="ECO:0000313" key="8">
    <source>
        <dbReference type="Proteomes" id="UP000187151"/>
    </source>
</evidence>
<evidence type="ECO:0000256" key="3">
    <source>
        <dbReference type="ARBA" id="ARBA00013368"/>
    </source>
</evidence>